<feature type="coiled-coil region" evidence="1">
    <location>
        <begin position="28"/>
        <end position="58"/>
    </location>
</feature>
<dbReference type="OrthoDB" id="10028852at2759"/>
<evidence type="ECO:0000313" key="4">
    <source>
        <dbReference type="Proteomes" id="UP001153712"/>
    </source>
</evidence>
<organism evidence="3 4">
    <name type="scientific">Phyllotreta striolata</name>
    <name type="common">Striped flea beetle</name>
    <name type="synonym">Crioceris striolata</name>
    <dbReference type="NCBI Taxonomy" id="444603"/>
    <lineage>
        <taxon>Eukaryota</taxon>
        <taxon>Metazoa</taxon>
        <taxon>Ecdysozoa</taxon>
        <taxon>Arthropoda</taxon>
        <taxon>Hexapoda</taxon>
        <taxon>Insecta</taxon>
        <taxon>Pterygota</taxon>
        <taxon>Neoptera</taxon>
        <taxon>Endopterygota</taxon>
        <taxon>Coleoptera</taxon>
        <taxon>Polyphaga</taxon>
        <taxon>Cucujiformia</taxon>
        <taxon>Chrysomeloidea</taxon>
        <taxon>Chrysomelidae</taxon>
        <taxon>Galerucinae</taxon>
        <taxon>Alticini</taxon>
        <taxon>Phyllotreta</taxon>
    </lineage>
</organism>
<keyword evidence="4" id="KW-1185">Reference proteome</keyword>
<feature type="region of interest" description="Disordered" evidence="2">
    <location>
        <begin position="162"/>
        <end position="181"/>
    </location>
</feature>
<gene>
    <name evidence="3" type="ORF">PHYEVI_LOCUS2452</name>
</gene>
<dbReference type="PANTHER" id="PTHR13594">
    <property type="entry name" value="CENTRIOLAR COILED-COIL PROTEIN OF 110 KDA"/>
    <property type="match status" value="1"/>
</dbReference>
<dbReference type="PANTHER" id="PTHR13594:SF1">
    <property type="entry name" value="CENTRIOLAR COILED-COIL PROTEIN OF 110 KDA"/>
    <property type="match status" value="1"/>
</dbReference>
<sequence length="564" mass="63075">MCDPATFVSSIKVKGIHLLPPVITPKRRTELEKDRQQAIKLEKRLENTRKLKSDLEELLTLNSLSDKQPAFSNSHSKKPNLSKEILEISEYRNDIKTFSSDFSTVSGSSKSHVNSSSQQDVDDSSIKTNASSIISCDVNDINSASSSTSKLDICPALNLSKLSSTSGSKTPSPHKSPKPRMIRSNSYTLEAPSPILLAHLENCSKTAIDDTAEHEDAESLHRSLWGSLDNNYVPFEQSQFSSLNTVYNFNENNSEESKAATNTVKDEVTKEPSPSIEVVQTDISVQQITVNANTEELQPVKTTIELTDPDCQLMQVLKKIPAEYSKQIIELIEKQKSDHSLKVDKFSKQFCSTPKSMDDTRPATASPSQSLYYSFSSSDTIVPTSPFSKTPYSEYCDDNGSFNKYQNVVKKIKNQSECRGKMFHTSKNIDAIKEEWAASVVCAHVKGYLTRRLLKTETVQSVIDTIKHALQCALELHNIDNIDESDIELHRRLINQVSAACYEFHDIFFSLSTKEQMNIIAADRKRLTEKNRRAKSGSNIKRSVSNSSRSSIRSRTSLMSTKSN</sequence>
<feature type="region of interest" description="Disordered" evidence="2">
    <location>
        <begin position="530"/>
        <end position="564"/>
    </location>
</feature>
<dbReference type="Proteomes" id="UP001153712">
    <property type="component" value="Chromosome 11"/>
</dbReference>
<dbReference type="GO" id="GO:1903723">
    <property type="term" value="P:negative regulation of centriole elongation"/>
    <property type="evidence" value="ECO:0007669"/>
    <property type="project" value="TreeGrafter"/>
</dbReference>
<keyword evidence="1" id="KW-0175">Coiled coil</keyword>
<feature type="region of interest" description="Disordered" evidence="2">
    <location>
        <begin position="104"/>
        <end position="124"/>
    </location>
</feature>
<evidence type="ECO:0000313" key="3">
    <source>
        <dbReference type="EMBL" id="CAG9856025.1"/>
    </source>
</evidence>
<protein>
    <submittedName>
        <fullName evidence="3">Uncharacterized protein</fullName>
    </submittedName>
</protein>
<evidence type="ECO:0000256" key="1">
    <source>
        <dbReference type="SAM" id="Coils"/>
    </source>
</evidence>
<feature type="compositionally biased region" description="Low complexity" evidence="2">
    <location>
        <begin position="104"/>
        <end position="119"/>
    </location>
</feature>
<accession>A0A9N9XKJ7</accession>
<dbReference type="GO" id="GO:0005814">
    <property type="term" value="C:centriole"/>
    <property type="evidence" value="ECO:0007669"/>
    <property type="project" value="InterPro"/>
</dbReference>
<name>A0A9N9XKJ7_PHYSR</name>
<feature type="compositionally biased region" description="Low complexity" evidence="2">
    <location>
        <begin position="536"/>
        <end position="564"/>
    </location>
</feature>
<dbReference type="Pfam" id="PF16025">
    <property type="entry name" value="CaM_bind"/>
    <property type="match status" value="1"/>
</dbReference>
<dbReference type="EMBL" id="OU900104">
    <property type="protein sequence ID" value="CAG9856025.1"/>
    <property type="molecule type" value="Genomic_DNA"/>
</dbReference>
<proteinExistence type="predicted"/>
<feature type="compositionally biased region" description="Low complexity" evidence="2">
    <location>
        <begin position="162"/>
        <end position="173"/>
    </location>
</feature>
<dbReference type="GO" id="GO:0032053">
    <property type="term" value="P:ciliary basal body organization"/>
    <property type="evidence" value="ECO:0007669"/>
    <property type="project" value="TreeGrafter"/>
</dbReference>
<dbReference type="AlphaFoldDB" id="A0A9N9XKJ7"/>
<evidence type="ECO:0000256" key="2">
    <source>
        <dbReference type="SAM" id="MobiDB-lite"/>
    </source>
</evidence>
<dbReference type="GO" id="GO:0032465">
    <property type="term" value="P:regulation of cytokinesis"/>
    <property type="evidence" value="ECO:0007669"/>
    <property type="project" value="InterPro"/>
</dbReference>
<dbReference type="GO" id="GO:0007099">
    <property type="term" value="P:centriole replication"/>
    <property type="evidence" value="ECO:0007669"/>
    <property type="project" value="InterPro"/>
</dbReference>
<reference evidence="3" key="1">
    <citation type="submission" date="2022-01" db="EMBL/GenBank/DDBJ databases">
        <authorList>
            <person name="King R."/>
        </authorList>
    </citation>
    <scope>NUCLEOTIDE SEQUENCE</scope>
</reference>
<dbReference type="InterPro" id="IPR033207">
    <property type="entry name" value="CCP110"/>
</dbReference>